<reference evidence="6" key="1">
    <citation type="journal article" date="2019" name="Int. J. Syst. Evol. Microbiol.">
        <title>The Global Catalogue of Microorganisms (GCM) 10K type strain sequencing project: providing services to taxonomists for standard genome sequencing and annotation.</title>
        <authorList>
            <consortium name="The Broad Institute Genomics Platform"/>
            <consortium name="The Broad Institute Genome Sequencing Center for Infectious Disease"/>
            <person name="Wu L."/>
            <person name="Ma J."/>
        </authorList>
    </citation>
    <scope>NUCLEOTIDE SEQUENCE [LARGE SCALE GENOMIC DNA]</scope>
    <source>
        <strain evidence="6">KCTC 52640</strain>
    </source>
</reference>
<dbReference type="Pfam" id="PF00675">
    <property type="entry name" value="Peptidase_M16"/>
    <property type="match status" value="2"/>
</dbReference>
<dbReference type="Gene3D" id="3.30.830.10">
    <property type="entry name" value="Metalloenzyme, LuxS/M16 peptidase-like"/>
    <property type="match status" value="4"/>
</dbReference>
<keyword evidence="2" id="KW-0732">Signal</keyword>
<dbReference type="RefSeq" id="WP_380687534.1">
    <property type="nucleotide sequence ID" value="NZ_JBHRSS010000003.1"/>
</dbReference>
<dbReference type="EMBL" id="JBHRSS010000003">
    <property type="protein sequence ID" value="MFC3103470.1"/>
    <property type="molecule type" value="Genomic_DNA"/>
</dbReference>
<evidence type="ECO:0000256" key="2">
    <source>
        <dbReference type="SAM" id="SignalP"/>
    </source>
</evidence>
<name>A0ABV7EQ35_9GAMM</name>
<dbReference type="Proteomes" id="UP001595462">
    <property type="component" value="Unassembled WGS sequence"/>
</dbReference>
<evidence type="ECO:0000313" key="5">
    <source>
        <dbReference type="EMBL" id="MFC3103470.1"/>
    </source>
</evidence>
<feature type="region of interest" description="Disordered" evidence="1">
    <location>
        <begin position="971"/>
        <end position="995"/>
    </location>
</feature>
<dbReference type="InterPro" id="IPR050361">
    <property type="entry name" value="MPP/UQCRC_Complex"/>
</dbReference>
<organism evidence="5 6">
    <name type="scientific">Salinisphaera aquimarina</name>
    <dbReference type="NCBI Taxonomy" id="2094031"/>
    <lineage>
        <taxon>Bacteria</taxon>
        <taxon>Pseudomonadati</taxon>
        <taxon>Pseudomonadota</taxon>
        <taxon>Gammaproteobacteria</taxon>
        <taxon>Salinisphaerales</taxon>
        <taxon>Salinisphaeraceae</taxon>
        <taxon>Salinisphaera</taxon>
    </lineage>
</organism>
<keyword evidence="6" id="KW-1185">Reference proteome</keyword>
<gene>
    <name evidence="5" type="ORF">ACFOSU_06165</name>
</gene>
<protein>
    <submittedName>
        <fullName evidence="5">M16 family metallopeptidase</fullName>
    </submittedName>
</protein>
<dbReference type="InterPro" id="IPR011765">
    <property type="entry name" value="Pept_M16_N"/>
</dbReference>
<dbReference type="InterPro" id="IPR007863">
    <property type="entry name" value="Peptidase_M16_C"/>
</dbReference>
<dbReference type="InterPro" id="IPR011249">
    <property type="entry name" value="Metalloenz_LuxS/M16"/>
</dbReference>
<accession>A0ABV7EQ35</accession>
<evidence type="ECO:0000256" key="1">
    <source>
        <dbReference type="SAM" id="MobiDB-lite"/>
    </source>
</evidence>
<feature type="domain" description="Peptidase M16 N-terminal" evidence="3">
    <location>
        <begin position="100"/>
        <end position="231"/>
    </location>
</feature>
<feature type="compositionally biased region" description="Polar residues" evidence="1">
    <location>
        <begin position="32"/>
        <end position="53"/>
    </location>
</feature>
<proteinExistence type="predicted"/>
<dbReference type="SUPFAM" id="SSF63411">
    <property type="entry name" value="LuxS/MPP-like metallohydrolase"/>
    <property type="match status" value="4"/>
</dbReference>
<feature type="signal peptide" evidence="2">
    <location>
        <begin position="1"/>
        <end position="25"/>
    </location>
</feature>
<sequence length="995" mass="107294">MPAKLLFLLICIAAAPIVGCGQARAETAAPGSASTDETTTTKPGENPDMSSTGADTTLAAPTDNAAADAETDDDSAPGVEIPDVDIGYKKYVLDNGLTLVVHTDHKTPIVAVNIWYHVGSKNEGPGQHGFAHLFEHLMFQGSEHWQGEYFEPFERAGATDMNGTTNVDRTNYFASVPTNALDMALWMESDRMGHFLGAIDQDLLDEQRGVVLNEKRQGENQPYGKVFDSFPPNTYPAGHPYSWSTIGSEKDLNAATLDDVKAWFKRYYGPSNAVLVLAGDIEPEAAKAKVEKYFGSIQPGQPVSQQKRWVAKMNGTHRQVMFDRVPQARVYKVWNIPPTGAPDTTRLQIAADLLAGSKNSPLYKSLVYNQQIATDVSAFVWDKEIGSQFIVSATAKPGGDLDALEAELDKQMQAFLDNGPDTDALERARTRFGASFVRGTESVGGLGGKADILAQGEIYENNPGAYKQELEILRNATPDAIQNTANRWLSDGVYVLSVKPFGERRAQGEDVARDKLPDIGQGADLDLPAVQHATLSNGLKVRLAERHASPVVEMRLIFDAGYAADPAEAPGTASLAMGMLDEGTDSRDALAISSDLDALGANLSTSASLDASSVSLSTLTTALEPSLDIFADVVRNADFPAKEFDRLKKQRLAGIAQEKRQPTSLALRTLGPLLYGKDHAYGTPLTGSGTQAAVQAMTVDDVHRFADTWLRPDNATLVVVGDTTMAELKPMLEKHLGNWQPKSDTPPPQKRLPQVTPPTTPHIYLVDRPGSNQATVIAGNVAPPKSSDDDIAMETVNAVLGGLFNSRLNLNLREAKHWSYGARSLLMNARAQQPFIAYASVQIDKTAPSMQEMRKELSAIRGDKPVTDGELSAAQANLTRSLPGENETTPALASTLSQSVVFDLPDDYYDSYVERIRGLDRSTLENAARTMIDAGGLTWVVVGDLDQIESSIRALGWGKVDVVDPAALVNQQAAESADNESSDEANAPTDEGTNE</sequence>
<evidence type="ECO:0000259" key="4">
    <source>
        <dbReference type="Pfam" id="PF05193"/>
    </source>
</evidence>
<feature type="domain" description="Peptidase M16 N-terminal" evidence="3">
    <location>
        <begin position="543"/>
        <end position="661"/>
    </location>
</feature>
<dbReference type="PANTHER" id="PTHR11851:SF224">
    <property type="entry name" value="PROCESSING PROTEASE"/>
    <property type="match status" value="1"/>
</dbReference>
<evidence type="ECO:0000259" key="3">
    <source>
        <dbReference type="Pfam" id="PF00675"/>
    </source>
</evidence>
<evidence type="ECO:0000313" key="6">
    <source>
        <dbReference type="Proteomes" id="UP001595462"/>
    </source>
</evidence>
<comment type="caution">
    <text evidence="5">The sequence shown here is derived from an EMBL/GenBank/DDBJ whole genome shotgun (WGS) entry which is preliminary data.</text>
</comment>
<dbReference type="PANTHER" id="PTHR11851">
    <property type="entry name" value="METALLOPROTEASE"/>
    <property type="match status" value="1"/>
</dbReference>
<feature type="chain" id="PRO_5045495000" evidence="2">
    <location>
        <begin position="26"/>
        <end position="995"/>
    </location>
</feature>
<feature type="domain" description="Peptidase M16 C-terminal" evidence="4">
    <location>
        <begin position="697"/>
        <end position="878"/>
    </location>
</feature>
<dbReference type="Pfam" id="PF05193">
    <property type="entry name" value="Peptidase_M16_C"/>
    <property type="match status" value="2"/>
</dbReference>
<feature type="region of interest" description="Disordered" evidence="1">
    <location>
        <begin position="27"/>
        <end position="58"/>
    </location>
</feature>
<feature type="domain" description="Peptidase M16 C-terminal" evidence="4">
    <location>
        <begin position="255"/>
        <end position="431"/>
    </location>
</feature>